<evidence type="ECO:0000313" key="3">
    <source>
        <dbReference type="EMBL" id="KAL1529614.1"/>
    </source>
</evidence>
<dbReference type="PANTHER" id="PTHR31701:SF2">
    <property type="entry name" value="ENDOPLASMIC RETICULUM MEMBRANE-ASSOCIATED RNA DEGRADATION PROTEIN"/>
    <property type="match status" value="1"/>
</dbReference>
<evidence type="ECO:0000313" key="4">
    <source>
        <dbReference type="Proteomes" id="UP001515480"/>
    </source>
</evidence>
<feature type="compositionally biased region" description="Basic and acidic residues" evidence="1">
    <location>
        <begin position="718"/>
        <end position="731"/>
    </location>
</feature>
<feature type="region of interest" description="Disordered" evidence="1">
    <location>
        <begin position="693"/>
        <end position="753"/>
    </location>
</feature>
<dbReference type="InterPro" id="IPR025209">
    <property type="entry name" value="DUF4209"/>
</dbReference>
<keyword evidence="4" id="KW-1185">Reference proteome</keyword>
<gene>
    <name evidence="3" type="ORF">AB1Y20_000556</name>
</gene>
<dbReference type="AlphaFoldDB" id="A0AB34KAR0"/>
<reference evidence="3 4" key="1">
    <citation type="journal article" date="2024" name="Science">
        <title>Giant polyketide synthase enzymes in the biosynthesis of giant marine polyether toxins.</title>
        <authorList>
            <person name="Fallon T.R."/>
            <person name="Shende V.V."/>
            <person name="Wierzbicki I.H."/>
            <person name="Pendleton A.L."/>
            <person name="Watervoot N.F."/>
            <person name="Auber R.P."/>
            <person name="Gonzalez D.J."/>
            <person name="Wisecaver J.H."/>
            <person name="Moore B.S."/>
        </authorList>
    </citation>
    <scope>NUCLEOTIDE SEQUENCE [LARGE SCALE GENOMIC DNA]</scope>
    <source>
        <strain evidence="3 4">12B1</strain>
    </source>
</reference>
<dbReference type="EMBL" id="JBGBPQ010000001">
    <property type="protein sequence ID" value="KAL1529614.1"/>
    <property type="molecule type" value="Genomic_DNA"/>
</dbReference>
<dbReference type="Proteomes" id="UP001515480">
    <property type="component" value="Unassembled WGS sequence"/>
</dbReference>
<dbReference type="Pfam" id="PF13910">
    <property type="entry name" value="DUF4209"/>
    <property type="match status" value="1"/>
</dbReference>
<evidence type="ECO:0000259" key="2">
    <source>
        <dbReference type="Pfam" id="PF13910"/>
    </source>
</evidence>
<comment type="caution">
    <text evidence="3">The sequence shown here is derived from an EMBL/GenBank/DDBJ whole genome shotgun (WGS) entry which is preliminary data.</text>
</comment>
<feature type="compositionally biased region" description="Basic and acidic residues" evidence="1">
    <location>
        <begin position="739"/>
        <end position="748"/>
    </location>
</feature>
<proteinExistence type="predicted"/>
<dbReference type="PANTHER" id="PTHR31701">
    <property type="entry name" value="ENDOPLASMIC RETICULUM MEMBRANE-ASSOCIATED RNA DEGRADATION PROTEIN"/>
    <property type="match status" value="1"/>
</dbReference>
<sequence length="783" mass="81667">MAEVLLEAVVLPGRPHRVCARVGMTMLSEDVREVLSHTTRTDPLPADLERHAMDAVCHSAAGSTPLAALHRASQLADAWLGSIDAHAFNRVAHRATSALTHGFILASLFDRLAAGKAYEAFLLGVPVLERAIGELAARGAARASAHRSHLAKAAPLLKDLVASAELASELGAPAAALLQTFFSPTLVNARNLAWHGFSTAVEWPRRFSSLLVLLLVHAGTCLADETSPPPLLVPAAACLADETSPPPLLVPAAACLADVPPPPPHLSAAPRGRALWPHDADGALLAALQPLLRAAPSPTHADWPALCAACVSSRFVRPGQMAAVEAALRSYAAGDVGSFACLALPSLEAGLRGMFVEANPEELPLGFAHLGRYFSTLNGYGQRAKHQLLLEPTLLSTGRRNRLVDVLGRGTHDLLLDLFLHDAGPSLRAKFAHGEAALCLRPLPPPHAPPAVFVAVLCVLFHLCALPSVARLREAIGAYRSACDPHARLHAAARAVRSRLGAALSREASYALLLPLAHEGLVTVHAPAGAAAERAVGVAAVLASVDALLARIDALSQARAASQRGGTCPPEASSDLAAKFATLHGCERALDLEGARLDDLCGRVRARAASTAQRRMFAIASHASVCLRRMKIMQSFLVYSSSTTARGRSAGARTAPPASRAAPAATVAACVQRHEAQRHPAAWAGPAHAAHAQPAACAQPAHAQPDGWNLSSQLGHRQPVEAKRKAERAEAGRAACTARGEEATEAPRGKRNACGARRGVRGVLTRAGGEVGRGEGKDGAGGL</sequence>
<accession>A0AB34KAR0</accession>
<dbReference type="InterPro" id="IPR039635">
    <property type="entry name" value="ERMARD"/>
</dbReference>
<protein>
    <recommendedName>
        <fullName evidence="2">DUF4209 domain-containing protein</fullName>
    </recommendedName>
</protein>
<evidence type="ECO:0000256" key="1">
    <source>
        <dbReference type="SAM" id="MobiDB-lite"/>
    </source>
</evidence>
<organism evidence="3 4">
    <name type="scientific">Prymnesium parvum</name>
    <name type="common">Toxic golden alga</name>
    <dbReference type="NCBI Taxonomy" id="97485"/>
    <lineage>
        <taxon>Eukaryota</taxon>
        <taxon>Haptista</taxon>
        <taxon>Haptophyta</taxon>
        <taxon>Prymnesiophyceae</taxon>
        <taxon>Prymnesiales</taxon>
        <taxon>Prymnesiaceae</taxon>
        <taxon>Prymnesium</taxon>
    </lineage>
</organism>
<feature type="compositionally biased region" description="Low complexity" evidence="1">
    <location>
        <begin position="693"/>
        <end position="705"/>
    </location>
</feature>
<name>A0AB34KAR0_PRYPA</name>
<feature type="domain" description="DUF4209" evidence="2">
    <location>
        <begin position="128"/>
        <end position="216"/>
    </location>
</feature>